<name>A0A6V8MFH5_9BACT</name>
<gene>
    <name evidence="2" type="ORF">GMST_10700</name>
</gene>
<protein>
    <recommendedName>
        <fullName evidence="4">DUF5683 domain-containing protein</fullName>
    </recommendedName>
</protein>
<keyword evidence="1" id="KW-0812">Transmembrane</keyword>
<keyword evidence="1" id="KW-1133">Transmembrane helix</keyword>
<organism evidence="2 3">
    <name type="scientific">Geomonas silvestris</name>
    <dbReference type="NCBI Taxonomy" id="2740184"/>
    <lineage>
        <taxon>Bacteria</taxon>
        <taxon>Pseudomonadati</taxon>
        <taxon>Thermodesulfobacteriota</taxon>
        <taxon>Desulfuromonadia</taxon>
        <taxon>Geobacterales</taxon>
        <taxon>Geobacteraceae</taxon>
        <taxon>Geomonas</taxon>
    </lineage>
</organism>
<proteinExistence type="predicted"/>
<feature type="transmembrane region" description="Helical" evidence="1">
    <location>
        <begin position="38"/>
        <end position="56"/>
    </location>
</feature>
<dbReference type="AlphaFoldDB" id="A0A6V8MFH5"/>
<evidence type="ECO:0008006" key="4">
    <source>
        <dbReference type="Google" id="ProtNLM"/>
    </source>
</evidence>
<sequence>MNQRLKSIALSALVLPGLGQLYRGRRVKGGVLLFLDNLFILAALFIALRSAGKFLLAGRTGLDAEKVIAAIQVDAPYARWVLVGFVVLWCYGVVDAAFDKKP</sequence>
<dbReference type="EMBL" id="BLXX01000002">
    <property type="protein sequence ID" value="GFO58745.1"/>
    <property type="molecule type" value="Genomic_DNA"/>
</dbReference>
<comment type="caution">
    <text evidence="2">The sequence shown here is derived from an EMBL/GenBank/DDBJ whole genome shotgun (WGS) entry which is preliminary data.</text>
</comment>
<accession>A0A6V8MFH5</accession>
<dbReference type="Proteomes" id="UP000556026">
    <property type="component" value="Unassembled WGS sequence"/>
</dbReference>
<reference evidence="3" key="1">
    <citation type="submission" date="2020-06" db="EMBL/GenBank/DDBJ databases">
        <title>Draft genomic sequence of Geomonas sp. Red330.</title>
        <authorList>
            <person name="Itoh H."/>
            <person name="Zhenxing X."/>
            <person name="Ushijima N."/>
            <person name="Masuda Y."/>
            <person name="Shiratori Y."/>
            <person name="Senoo K."/>
        </authorList>
    </citation>
    <scope>NUCLEOTIDE SEQUENCE [LARGE SCALE GENOMIC DNA]</scope>
    <source>
        <strain evidence="3">Red330</strain>
    </source>
</reference>
<evidence type="ECO:0000313" key="2">
    <source>
        <dbReference type="EMBL" id="GFO58745.1"/>
    </source>
</evidence>
<feature type="transmembrane region" description="Helical" evidence="1">
    <location>
        <begin position="77"/>
        <end position="98"/>
    </location>
</feature>
<keyword evidence="1" id="KW-0472">Membrane</keyword>
<evidence type="ECO:0000313" key="3">
    <source>
        <dbReference type="Proteomes" id="UP000556026"/>
    </source>
</evidence>
<dbReference type="RefSeq" id="WP_183353594.1">
    <property type="nucleotide sequence ID" value="NZ_BLXX01000002.1"/>
</dbReference>
<keyword evidence="3" id="KW-1185">Reference proteome</keyword>
<evidence type="ECO:0000256" key="1">
    <source>
        <dbReference type="SAM" id="Phobius"/>
    </source>
</evidence>